<accession>A0ABR1S3L4</accession>
<gene>
    <name evidence="2" type="ORF">PG991_003494</name>
</gene>
<name>A0ABR1S3L4_9PEZI</name>
<dbReference type="Pfam" id="PF12697">
    <property type="entry name" value="Abhydrolase_6"/>
    <property type="match status" value="1"/>
</dbReference>
<evidence type="ECO:0000313" key="2">
    <source>
        <dbReference type="EMBL" id="KAK8026438.1"/>
    </source>
</evidence>
<feature type="domain" description="AB hydrolase-1" evidence="1">
    <location>
        <begin position="10"/>
        <end position="241"/>
    </location>
</feature>
<protein>
    <recommendedName>
        <fullName evidence="1">AB hydrolase-1 domain-containing protein</fullName>
    </recommendedName>
</protein>
<keyword evidence="3" id="KW-1185">Reference proteome</keyword>
<sequence>MSCTSPMPTILLLQGSFQLPEVYHKLQGALEAAGFPVVQPHLPSLCGQDEPDFASKNLSTDAGKVQSVLRPLVEEESLSVLVLLHSYGGLVGIEAIPEELSRQHRKTRGLAGGVIHLFFFTAFVLAEGQSVLSAFGESPNNDLKPNGRFCIKDPGPKMYSDLPVEEADYWAARVVDQAHGVEETTLTRAAYRYIASTYVVCEKDQAVPPQVQEMFGSNAGATLLRLDSAHSPMLSKTDELVGLVSEVACQAMVQST</sequence>
<dbReference type="PANTHER" id="PTHR37017:SF11">
    <property type="entry name" value="ESTERASE_LIPASE_THIOESTERASE DOMAIN-CONTAINING PROTEIN"/>
    <property type="match status" value="1"/>
</dbReference>
<reference evidence="2 3" key="1">
    <citation type="submission" date="2023-01" db="EMBL/GenBank/DDBJ databases">
        <title>Analysis of 21 Apiospora genomes using comparative genomics revels a genus with tremendous synthesis potential of carbohydrate active enzymes and secondary metabolites.</title>
        <authorList>
            <person name="Sorensen T."/>
        </authorList>
    </citation>
    <scope>NUCLEOTIDE SEQUENCE [LARGE SCALE GENOMIC DNA]</scope>
    <source>
        <strain evidence="2 3">CBS 20057</strain>
    </source>
</reference>
<dbReference type="InterPro" id="IPR029058">
    <property type="entry name" value="AB_hydrolase_fold"/>
</dbReference>
<dbReference type="Gene3D" id="3.40.50.1820">
    <property type="entry name" value="alpha/beta hydrolase"/>
    <property type="match status" value="1"/>
</dbReference>
<dbReference type="PANTHER" id="PTHR37017">
    <property type="entry name" value="AB HYDROLASE-1 DOMAIN-CONTAINING PROTEIN-RELATED"/>
    <property type="match status" value="1"/>
</dbReference>
<dbReference type="Proteomes" id="UP001396898">
    <property type="component" value="Unassembled WGS sequence"/>
</dbReference>
<evidence type="ECO:0000259" key="1">
    <source>
        <dbReference type="Pfam" id="PF12697"/>
    </source>
</evidence>
<dbReference type="InterPro" id="IPR052897">
    <property type="entry name" value="Sec-Metab_Biosynth_Hydrolase"/>
</dbReference>
<organism evidence="2 3">
    <name type="scientific">Apiospora marii</name>
    <dbReference type="NCBI Taxonomy" id="335849"/>
    <lineage>
        <taxon>Eukaryota</taxon>
        <taxon>Fungi</taxon>
        <taxon>Dikarya</taxon>
        <taxon>Ascomycota</taxon>
        <taxon>Pezizomycotina</taxon>
        <taxon>Sordariomycetes</taxon>
        <taxon>Xylariomycetidae</taxon>
        <taxon>Amphisphaeriales</taxon>
        <taxon>Apiosporaceae</taxon>
        <taxon>Apiospora</taxon>
    </lineage>
</organism>
<evidence type="ECO:0000313" key="3">
    <source>
        <dbReference type="Proteomes" id="UP001396898"/>
    </source>
</evidence>
<proteinExistence type="predicted"/>
<dbReference type="EMBL" id="JAQQWI010000007">
    <property type="protein sequence ID" value="KAK8026438.1"/>
    <property type="molecule type" value="Genomic_DNA"/>
</dbReference>
<dbReference type="InterPro" id="IPR000073">
    <property type="entry name" value="AB_hydrolase_1"/>
</dbReference>
<dbReference type="SUPFAM" id="SSF53474">
    <property type="entry name" value="alpha/beta-Hydrolases"/>
    <property type="match status" value="1"/>
</dbReference>
<comment type="caution">
    <text evidence="2">The sequence shown here is derived from an EMBL/GenBank/DDBJ whole genome shotgun (WGS) entry which is preliminary data.</text>
</comment>